<dbReference type="Pfam" id="PF03989">
    <property type="entry name" value="DNA_gyraseA_C"/>
    <property type="match status" value="6"/>
</dbReference>
<dbReference type="Gene3D" id="1.10.268.10">
    <property type="entry name" value="Topoisomerase, domain 3"/>
    <property type="match status" value="1"/>
</dbReference>
<keyword evidence="9" id="KW-0175">Coiled coil</keyword>
<dbReference type="Gene3D" id="2.120.10.90">
    <property type="entry name" value="DNA gyrase/topoisomerase IV, subunit A, C-terminal"/>
    <property type="match status" value="1"/>
</dbReference>
<dbReference type="PANTHER" id="PTHR43493:SF5">
    <property type="entry name" value="DNA GYRASE SUBUNIT A, CHLOROPLASTIC_MITOCHONDRIAL"/>
    <property type="match status" value="1"/>
</dbReference>
<dbReference type="NCBIfam" id="NF004043">
    <property type="entry name" value="PRK05560.1"/>
    <property type="match status" value="1"/>
</dbReference>
<dbReference type="GO" id="GO:0005524">
    <property type="term" value="F:ATP binding"/>
    <property type="evidence" value="ECO:0007669"/>
    <property type="project" value="UniProtKB-KW"/>
</dbReference>
<dbReference type="FunFam" id="1.10.268.10:FF:000001">
    <property type="entry name" value="DNA gyrase subunit A"/>
    <property type="match status" value="1"/>
</dbReference>
<dbReference type="InterPro" id="IPR013758">
    <property type="entry name" value="Topo_IIA_A/C_ab"/>
</dbReference>
<dbReference type="GO" id="GO:0009330">
    <property type="term" value="C:DNA topoisomerase type II (double strand cut, ATP-hydrolyzing) complex"/>
    <property type="evidence" value="ECO:0007669"/>
    <property type="project" value="TreeGrafter"/>
</dbReference>
<dbReference type="Gene3D" id="3.90.199.10">
    <property type="entry name" value="Topoisomerase II, domain 5"/>
    <property type="match status" value="1"/>
</dbReference>
<dbReference type="FunFam" id="3.90.199.10:FF:000001">
    <property type="entry name" value="DNA gyrase subunit A"/>
    <property type="match status" value="1"/>
</dbReference>
<dbReference type="EMBL" id="UINC01001256">
    <property type="protein sequence ID" value="SUZ75716.1"/>
    <property type="molecule type" value="Genomic_DNA"/>
</dbReference>
<evidence type="ECO:0000256" key="6">
    <source>
        <dbReference type="ARBA" id="ARBA00023029"/>
    </source>
</evidence>
<dbReference type="NCBIfam" id="NF004044">
    <property type="entry name" value="PRK05561.1"/>
    <property type="match status" value="1"/>
</dbReference>
<name>A0A381Q8Q9_9ZZZZ</name>
<sequence>MVTSDHGSSDLGSIRPIGIEDEMKASYLDYAMSVIVARALPDVRDGLKPVQRRILYAMHDQGMRPTSSYKKSARLVGEVLGKYHPHGDQSVYDAQVRMAQPFSLRYPLVDGQGNYGSVDGDPPAAMRYTECRLSSITEMMLGDIDRDTVDWGENFDQSLKEPTVLPARLPALLVNGAAGIAVGMATNIPPHNAAEICDALVHLISHPDASVDDLMQFVQGPDFPTGAHIWGQEGIRNAYVSGRGRVMVQADHKVEDIARQERKRLVFNEIPFQVNKANLVAKIADLIKARKIEGISEVRDESDRKGMRIVLELRRGAAVPVVLNNLYKQTSLRNSFSCNMIALVDGTPRVLNLKQALRHYLEFRVEVVRRRAEFDLKKAKARLHVLEGLRVAIDNLDRVIELIRASADVEEARSNLMAEFALSEIQAQAILDMQLRRLAALEREKIENEYKELTALVQQLEDLLGDSTKVLLVVRKETQELKRKYGDERRTEVHPEELGEWRREDTEPHDEVVITLSRNGYVKRVKLDTYKKQHRGGRGVSGQRMTKEEDVTPHLQIADTHDYLLFFTDRGRVFASRVFELAADQSRNSRGTPVQNLGFNMEPREQVQAVVAVQSYLEDTYLIMATKKGQVKRMHLPLLRNMNRSGLRCFNLKPDDALIGAVLANEDEDLVLVSRLGMSIRFKSSEIRPRQRAAGGMKGMAVQVKDVVVSMNVVDDEGYLLVVGQKGVGKLSLLRHYTQQRRGGKGLITLKTNSKKLKNNHVADSAVVSEDVRKDSTGKLVLVTEKAQVIRTNLGEIASTGRNTSGVKIQKPQAGDRISAIRVIGERRQAGSEIDLSQLETGSGASEALDEDESDTEVSTEV</sequence>
<dbReference type="FunFam" id="3.30.1360.40:FF:000002">
    <property type="entry name" value="DNA gyrase subunit A"/>
    <property type="match status" value="1"/>
</dbReference>
<feature type="compositionally biased region" description="Acidic residues" evidence="10">
    <location>
        <begin position="848"/>
        <end position="862"/>
    </location>
</feature>
<evidence type="ECO:0000256" key="2">
    <source>
        <dbReference type="ARBA" id="ARBA00008263"/>
    </source>
</evidence>
<evidence type="ECO:0000256" key="9">
    <source>
        <dbReference type="SAM" id="Coils"/>
    </source>
</evidence>
<dbReference type="InterPro" id="IPR005743">
    <property type="entry name" value="GyrA"/>
</dbReference>
<dbReference type="AlphaFoldDB" id="A0A381Q8Q9"/>
<evidence type="ECO:0000256" key="3">
    <source>
        <dbReference type="ARBA" id="ARBA00012895"/>
    </source>
</evidence>
<keyword evidence="4" id="KW-0547">Nucleotide-binding</keyword>
<dbReference type="CDD" id="cd00187">
    <property type="entry name" value="TOP4c"/>
    <property type="match status" value="1"/>
</dbReference>
<feature type="region of interest" description="Disordered" evidence="10">
    <location>
        <begin position="832"/>
        <end position="862"/>
    </location>
</feature>
<reference evidence="12" key="1">
    <citation type="submission" date="2018-05" db="EMBL/GenBank/DDBJ databases">
        <authorList>
            <person name="Lanie J.A."/>
            <person name="Ng W.-L."/>
            <person name="Kazmierczak K.M."/>
            <person name="Andrzejewski T.M."/>
            <person name="Davidsen T.M."/>
            <person name="Wayne K.J."/>
            <person name="Tettelin H."/>
            <person name="Glass J.I."/>
            <person name="Rusch D."/>
            <person name="Podicherti R."/>
            <person name="Tsui H.-C.T."/>
            <person name="Winkler M.E."/>
        </authorList>
    </citation>
    <scope>NUCLEOTIDE SEQUENCE</scope>
</reference>
<keyword evidence="7" id="KW-0238">DNA-binding</keyword>
<dbReference type="SUPFAM" id="SSF101904">
    <property type="entry name" value="GyrA/ParC C-terminal domain-like"/>
    <property type="match status" value="1"/>
</dbReference>
<evidence type="ECO:0000313" key="12">
    <source>
        <dbReference type="EMBL" id="SUZ75716.1"/>
    </source>
</evidence>
<dbReference type="InterPro" id="IPR013760">
    <property type="entry name" value="Topo_IIA-like_dom_sf"/>
</dbReference>
<dbReference type="InterPro" id="IPR006691">
    <property type="entry name" value="GyrA/parC_rep"/>
</dbReference>
<keyword evidence="8" id="KW-0413">Isomerase</keyword>
<dbReference type="InterPro" id="IPR050220">
    <property type="entry name" value="Type_II_DNA_Topoisomerases"/>
</dbReference>
<evidence type="ECO:0000256" key="1">
    <source>
        <dbReference type="ARBA" id="ARBA00000185"/>
    </source>
</evidence>
<dbReference type="Gene3D" id="3.30.1360.40">
    <property type="match status" value="1"/>
</dbReference>
<gene>
    <name evidence="12" type="ORF">METZ01_LOCUS28570</name>
</gene>
<dbReference type="HAMAP" id="MF_01897">
    <property type="entry name" value="GyrA"/>
    <property type="match status" value="1"/>
</dbReference>
<keyword evidence="5" id="KW-0067">ATP-binding</keyword>
<dbReference type="PANTHER" id="PTHR43493">
    <property type="entry name" value="DNA GYRASE/TOPOISOMERASE SUBUNIT A"/>
    <property type="match status" value="1"/>
</dbReference>
<evidence type="ECO:0000259" key="11">
    <source>
        <dbReference type="PROSITE" id="PS52040"/>
    </source>
</evidence>
<dbReference type="Pfam" id="PF00521">
    <property type="entry name" value="DNA_topoisoIV"/>
    <property type="match status" value="1"/>
</dbReference>
<keyword evidence="6" id="KW-0799">Topoisomerase</keyword>
<feature type="coiled-coil region" evidence="9">
    <location>
        <begin position="436"/>
        <end position="466"/>
    </location>
</feature>
<evidence type="ECO:0000256" key="8">
    <source>
        <dbReference type="ARBA" id="ARBA00023235"/>
    </source>
</evidence>
<proteinExistence type="inferred from homology"/>
<dbReference type="GO" id="GO:0005737">
    <property type="term" value="C:cytoplasm"/>
    <property type="evidence" value="ECO:0007669"/>
    <property type="project" value="TreeGrafter"/>
</dbReference>
<protein>
    <recommendedName>
        <fullName evidence="3">DNA topoisomerase (ATP-hydrolyzing)</fullName>
        <ecNumber evidence="3">5.6.2.2</ecNumber>
    </recommendedName>
</protein>
<evidence type="ECO:0000256" key="10">
    <source>
        <dbReference type="SAM" id="MobiDB-lite"/>
    </source>
</evidence>
<feature type="domain" description="Topo IIA-type catalytic" evidence="11">
    <location>
        <begin position="40"/>
        <end position="506"/>
    </location>
</feature>
<dbReference type="NCBIfam" id="TIGR01063">
    <property type="entry name" value="gyrA"/>
    <property type="match status" value="1"/>
</dbReference>
<dbReference type="EC" id="5.6.2.2" evidence="3"/>
<dbReference type="SMART" id="SM00434">
    <property type="entry name" value="TOP4c"/>
    <property type="match status" value="1"/>
</dbReference>
<dbReference type="GO" id="GO:0005694">
    <property type="term" value="C:chromosome"/>
    <property type="evidence" value="ECO:0007669"/>
    <property type="project" value="InterPro"/>
</dbReference>
<evidence type="ECO:0000256" key="5">
    <source>
        <dbReference type="ARBA" id="ARBA00022840"/>
    </source>
</evidence>
<comment type="similarity">
    <text evidence="2">Belongs to the type II topoisomerase GyrA/ParC subunit family.</text>
</comment>
<dbReference type="InterPro" id="IPR035516">
    <property type="entry name" value="Gyrase/topoIV_suA_C"/>
</dbReference>
<evidence type="ECO:0000256" key="7">
    <source>
        <dbReference type="ARBA" id="ARBA00023125"/>
    </source>
</evidence>
<dbReference type="GO" id="GO:0003677">
    <property type="term" value="F:DNA binding"/>
    <property type="evidence" value="ECO:0007669"/>
    <property type="project" value="UniProtKB-KW"/>
</dbReference>
<evidence type="ECO:0000256" key="4">
    <source>
        <dbReference type="ARBA" id="ARBA00022741"/>
    </source>
</evidence>
<dbReference type="SUPFAM" id="SSF56719">
    <property type="entry name" value="Type II DNA topoisomerase"/>
    <property type="match status" value="1"/>
</dbReference>
<dbReference type="InterPro" id="IPR013757">
    <property type="entry name" value="Topo_IIA_A_a_sf"/>
</dbReference>
<accession>A0A381Q8Q9</accession>
<comment type="catalytic activity">
    <reaction evidence="1">
        <text>ATP-dependent breakage, passage and rejoining of double-stranded DNA.</text>
        <dbReference type="EC" id="5.6.2.2"/>
    </reaction>
</comment>
<dbReference type="InterPro" id="IPR002205">
    <property type="entry name" value="Topo_IIA_dom_A"/>
</dbReference>
<dbReference type="PROSITE" id="PS52040">
    <property type="entry name" value="TOPO_IIA"/>
    <property type="match status" value="1"/>
</dbReference>
<dbReference type="GO" id="GO:0006265">
    <property type="term" value="P:DNA topological change"/>
    <property type="evidence" value="ECO:0007669"/>
    <property type="project" value="InterPro"/>
</dbReference>
<organism evidence="12">
    <name type="scientific">marine metagenome</name>
    <dbReference type="NCBI Taxonomy" id="408172"/>
    <lineage>
        <taxon>unclassified sequences</taxon>
        <taxon>metagenomes</taxon>
        <taxon>ecological metagenomes</taxon>
    </lineage>
</organism>
<dbReference type="GO" id="GO:0003918">
    <property type="term" value="F:DNA topoisomerase type II (double strand cut, ATP-hydrolyzing) activity"/>
    <property type="evidence" value="ECO:0007669"/>
    <property type="project" value="UniProtKB-EC"/>
</dbReference>